<sequence>MDALKRLTERIWYTDADERTDRPVLGYVSGDQASLMVDAGNSRKHAAILTDGVLVKGLTYPKYVAITHWHWDHCYGLCGIDAVSVASLETNLKLIEMSEWEWTDRAMSRRIETGEDILFCDENIRKEYPDRSMIDVTTADIVFDGLLQIDLGGVTCILMKLPNSHSEDSVIVYIPEEKVVFLGDITSEDFHNGTGSHHREKLGMLIEALEWMDFEIALHGHDEPRSKEYVIDYLREDLELLGEFL</sequence>
<dbReference type="PANTHER" id="PTHR42951">
    <property type="entry name" value="METALLO-BETA-LACTAMASE DOMAIN-CONTAINING"/>
    <property type="match status" value="1"/>
</dbReference>
<evidence type="ECO:0000313" key="2">
    <source>
        <dbReference type="EMBL" id="MBP1919133.1"/>
    </source>
</evidence>
<gene>
    <name evidence="2" type="ORF">J2Z34_001620</name>
</gene>
<dbReference type="Gene3D" id="3.60.15.10">
    <property type="entry name" value="Ribonuclease Z/Hydroxyacylglutathione hydrolase-like"/>
    <property type="match status" value="1"/>
</dbReference>
<feature type="domain" description="Metallo-beta-lactamase" evidence="1">
    <location>
        <begin position="23"/>
        <end position="221"/>
    </location>
</feature>
<dbReference type="Pfam" id="PF00753">
    <property type="entry name" value="Lactamase_B"/>
    <property type="match status" value="1"/>
</dbReference>
<dbReference type="PANTHER" id="PTHR42951:SF4">
    <property type="entry name" value="ACYL-COENZYME A THIOESTERASE MBLAC2"/>
    <property type="match status" value="1"/>
</dbReference>
<name>A0ABS4G3K7_9CLOT</name>
<dbReference type="InterPro" id="IPR050855">
    <property type="entry name" value="NDM-1-like"/>
</dbReference>
<keyword evidence="3" id="KW-1185">Reference proteome</keyword>
<comment type="caution">
    <text evidence="2">The sequence shown here is derived from an EMBL/GenBank/DDBJ whole genome shotgun (WGS) entry which is preliminary data.</text>
</comment>
<protein>
    <submittedName>
        <fullName evidence="2">Glyoxylase-like metal-dependent hydrolase (Beta-lactamase superfamily II)</fullName>
    </submittedName>
</protein>
<dbReference type="EMBL" id="JAGGKC010000011">
    <property type="protein sequence ID" value="MBP1919133.1"/>
    <property type="molecule type" value="Genomic_DNA"/>
</dbReference>
<organism evidence="2 3">
    <name type="scientific">Youngiibacter multivorans</name>
    <dbReference type="NCBI Taxonomy" id="937251"/>
    <lineage>
        <taxon>Bacteria</taxon>
        <taxon>Bacillati</taxon>
        <taxon>Bacillota</taxon>
        <taxon>Clostridia</taxon>
        <taxon>Eubacteriales</taxon>
        <taxon>Clostridiaceae</taxon>
        <taxon>Youngiibacter</taxon>
    </lineage>
</organism>
<reference evidence="2 3" key="1">
    <citation type="submission" date="2021-03" db="EMBL/GenBank/DDBJ databases">
        <title>Genomic Encyclopedia of Type Strains, Phase IV (KMG-IV): sequencing the most valuable type-strain genomes for metagenomic binning, comparative biology and taxonomic classification.</title>
        <authorList>
            <person name="Goeker M."/>
        </authorList>
    </citation>
    <scope>NUCLEOTIDE SEQUENCE [LARGE SCALE GENOMIC DNA]</scope>
    <source>
        <strain evidence="2 3">DSM 6139</strain>
    </source>
</reference>
<dbReference type="RefSeq" id="WP_209459340.1">
    <property type="nucleotide sequence ID" value="NZ_JAGGKC010000011.1"/>
</dbReference>
<proteinExistence type="predicted"/>
<dbReference type="Proteomes" id="UP001519271">
    <property type="component" value="Unassembled WGS sequence"/>
</dbReference>
<accession>A0ABS4G3K7</accession>
<dbReference type="SUPFAM" id="SSF56281">
    <property type="entry name" value="Metallo-hydrolase/oxidoreductase"/>
    <property type="match status" value="1"/>
</dbReference>
<dbReference type="InterPro" id="IPR001279">
    <property type="entry name" value="Metallo-B-lactamas"/>
</dbReference>
<dbReference type="InterPro" id="IPR036866">
    <property type="entry name" value="RibonucZ/Hydroxyglut_hydro"/>
</dbReference>
<evidence type="ECO:0000259" key="1">
    <source>
        <dbReference type="SMART" id="SM00849"/>
    </source>
</evidence>
<evidence type="ECO:0000313" key="3">
    <source>
        <dbReference type="Proteomes" id="UP001519271"/>
    </source>
</evidence>
<dbReference type="SMART" id="SM00849">
    <property type="entry name" value="Lactamase_B"/>
    <property type="match status" value="1"/>
</dbReference>